<dbReference type="Pfam" id="PF13910">
    <property type="entry name" value="DUF4209"/>
    <property type="match status" value="1"/>
</dbReference>
<dbReference type="InterPro" id="IPR025209">
    <property type="entry name" value="DUF4209"/>
</dbReference>
<proteinExistence type="predicted"/>
<dbReference type="AlphaFoldDB" id="A0A8C0GAY6"/>
<protein>
    <submittedName>
        <fullName evidence="2">ER membrane associated RNA degradation</fullName>
    </submittedName>
</protein>
<dbReference type="Proteomes" id="UP000694404">
    <property type="component" value="Unplaced"/>
</dbReference>
<accession>A0A8C0GAY6</accession>
<name>A0A8C0GAY6_CHEAB</name>
<gene>
    <name evidence="2" type="primary">ERMARD</name>
</gene>
<reference evidence="2" key="1">
    <citation type="submission" date="2025-08" db="UniProtKB">
        <authorList>
            <consortium name="Ensembl"/>
        </authorList>
    </citation>
    <scope>IDENTIFICATION</scope>
</reference>
<feature type="domain" description="DUF4209" evidence="1">
    <location>
        <begin position="7"/>
        <end position="87"/>
    </location>
</feature>
<sequence length="493" mass="56569">MKLTSCLERALGDVFLLVGKDCPFLLRDLLASQELAAVFGQSVMNVLRVFIGSPCGLNLRNILWHGFASPQEIPAKYCSMLLILTAGLGQLLKIYLLQTETILVHRPYIAFTNLKELDVFPDINHEALSLTEELAKISSFVLKPMLPFWVAALTAFRQHRYADCVILLLPQLETGLRLLFTTVNKCPNRLLTAEMLTKQLNDKEINQLPLILGEPSMEFLWDFLNHQEGPRVRDHLSHGEINLNEFPREIANQILAFSVTLLCRFSEVEELATLKVGAGIVQVEQYVNCTQSSPCISMTTEILSQLQHHLPQNCYILDDLMNNLLSEKLLVQLCSTHICTLYCPRSVLEILVVFRKISAQCHQVSDQVIASTEMRYKKWINKILRSRQRHNYLRMLNSIKFLSPVLRLILMLIILELINIHTVCEKNPCDYQQYIKFLKSILQYTENLVTYTSPEKNKWDESVELTHKALIKIKTFSERKLTLMQLATQVKLS</sequence>
<organism evidence="2 3">
    <name type="scientific">Chelonoidis abingdonii</name>
    <name type="common">Abingdon island giant tortoise</name>
    <name type="synonym">Testudo abingdonii</name>
    <dbReference type="NCBI Taxonomy" id="106734"/>
    <lineage>
        <taxon>Eukaryota</taxon>
        <taxon>Metazoa</taxon>
        <taxon>Chordata</taxon>
        <taxon>Craniata</taxon>
        <taxon>Vertebrata</taxon>
        <taxon>Euteleostomi</taxon>
        <taxon>Archelosauria</taxon>
        <taxon>Testudinata</taxon>
        <taxon>Testudines</taxon>
        <taxon>Cryptodira</taxon>
        <taxon>Durocryptodira</taxon>
        <taxon>Testudinoidea</taxon>
        <taxon>Testudinidae</taxon>
        <taxon>Chelonoidis</taxon>
    </lineage>
</organism>
<dbReference type="PANTHER" id="PTHR31701">
    <property type="entry name" value="ENDOPLASMIC RETICULUM MEMBRANE-ASSOCIATED RNA DEGRADATION PROTEIN"/>
    <property type="match status" value="1"/>
</dbReference>
<dbReference type="InterPro" id="IPR039635">
    <property type="entry name" value="ERMARD"/>
</dbReference>
<keyword evidence="3" id="KW-1185">Reference proteome</keyword>
<dbReference type="GeneTree" id="ENSGT00390000001024"/>
<dbReference type="OMA" id="GCFIAND"/>
<reference evidence="2" key="2">
    <citation type="submission" date="2025-09" db="UniProtKB">
        <authorList>
            <consortium name="Ensembl"/>
        </authorList>
    </citation>
    <scope>IDENTIFICATION</scope>
</reference>
<evidence type="ECO:0000313" key="3">
    <source>
        <dbReference type="Proteomes" id="UP000694404"/>
    </source>
</evidence>
<dbReference type="PANTHER" id="PTHR31701:SF2">
    <property type="entry name" value="ENDOPLASMIC RETICULUM MEMBRANE-ASSOCIATED RNA DEGRADATION PROTEIN"/>
    <property type="match status" value="1"/>
</dbReference>
<dbReference type="Ensembl" id="ENSCABT00000004974.1">
    <property type="protein sequence ID" value="ENSCABP00000004584.1"/>
    <property type="gene ID" value="ENSCABG00000003446.1"/>
</dbReference>
<evidence type="ECO:0000313" key="2">
    <source>
        <dbReference type="Ensembl" id="ENSCABP00000004584.1"/>
    </source>
</evidence>
<evidence type="ECO:0000259" key="1">
    <source>
        <dbReference type="Pfam" id="PF13910"/>
    </source>
</evidence>